<feature type="binding site" evidence="9">
    <location>
        <begin position="212"/>
        <end position="213"/>
    </location>
    <ligand>
        <name>substrate</name>
    </ligand>
</feature>
<dbReference type="RefSeq" id="WP_181751457.1">
    <property type="nucleotide sequence ID" value="NZ_JACEIQ010000006.1"/>
</dbReference>
<keyword evidence="6 9" id="KW-0457">Lysine biosynthesis</keyword>
<dbReference type="NCBIfam" id="TIGR00652">
    <property type="entry name" value="DapF"/>
    <property type="match status" value="1"/>
</dbReference>
<evidence type="ECO:0000256" key="6">
    <source>
        <dbReference type="ARBA" id="ARBA00023154"/>
    </source>
</evidence>
<feature type="binding site" evidence="9">
    <location>
        <begin position="222"/>
        <end position="223"/>
    </location>
    <ligand>
        <name>substrate</name>
    </ligand>
</feature>
<gene>
    <name evidence="9" type="primary">dapF</name>
    <name evidence="11" type="ORF">H1191_07820</name>
</gene>
<dbReference type="FunFam" id="3.10.310.10:FF:000004">
    <property type="entry name" value="Diaminopimelate epimerase"/>
    <property type="match status" value="1"/>
</dbReference>
<evidence type="ECO:0000256" key="5">
    <source>
        <dbReference type="ARBA" id="ARBA00022605"/>
    </source>
</evidence>
<comment type="subcellular location">
    <subcellularLocation>
        <location evidence="9">Cytoplasm</location>
    </subcellularLocation>
</comment>
<comment type="similarity">
    <text evidence="2 9">Belongs to the diaminopimelate epimerase family.</text>
</comment>
<keyword evidence="4 9" id="KW-0963">Cytoplasm</keyword>
<dbReference type="AlphaFoldDB" id="A0A7W2A825"/>
<keyword evidence="5 9" id="KW-0028">Amino-acid biosynthesis</keyword>
<comment type="function">
    <text evidence="9">Catalyzes the stereoinversion of LL-2,6-diaminopimelate (L,L-DAP) to meso-diaminopimelate (meso-DAP), a precursor of L-lysine and an essential component of the bacterial peptidoglycan.</text>
</comment>
<evidence type="ECO:0000313" key="11">
    <source>
        <dbReference type="EMBL" id="MBA4494210.1"/>
    </source>
</evidence>
<sequence>MRFTKMHGLGNDFILIYRNTEPPDSESSRLAMQMCDRHTGVGADGLVWVYPSDHADIAMRIINADGTVADQCGNAVRCVAKYYYERISAKKEAITIETKRGIQMVWNRVDQGEVSQVCVDMDEPILNPAQIPINVTADKVVNQKVQTEGKTFHFTGVSMGNPHVVIEVEDAVSFPVETWGPLLENHELFPRKANVEFITIHSPGEITMRVWERGVGQTMACGSGACAVVVAGVLRGKCSRQATVHLKGGDLHIDWNADDNHVYMTGPATFVFEGKWDES</sequence>
<comment type="catalytic activity">
    <reaction evidence="8 9">
        <text>(2S,6S)-2,6-diaminopimelate = meso-2,6-diaminopimelate</text>
        <dbReference type="Rhea" id="RHEA:15393"/>
        <dbReference type="ChEBI" id="CHEBI:57609"/>
        <dbReference type="ChEBI" id="CHEBI:57791"/>
        <dbReference type="EC" id="5.1.1.7"/>
    </reaction>
</comment>
<feature type="site" description="Could be important to modulate the pK values of the two catalytic cysteine residues" evidence="9">
    <location>
        <position position="163"/>
    </location>
</feature>
<dbReference type="EMBL" id="JACEIQ010000006">
    <property type="protein sequence ID" value="MBA4494210.1"/>
    <property type="molecule type" value="Genomic_DNA"/>
</dbReference>
<dbReference type="PANTHER" id="PTHR31689:SF0">
    <property type="entry name" value="DIAMINOPIMELATE EPIMERASE"/>
    <property type="match status" value="1"/>
</dbReference>
<keyword evidence="7 9" id="KW-0413">Isomerase</keyword>
<reference evidence="11 12" key="1">
    <citation type="submission" date="2020-07" db="EMBL/GenBank/DDBJ databases">
        <authorList>
            <person name="Feng H."/>
        </authorList>
    </citation>
    <scope>NUCLEOTIDE SEQUENCE [LARGE SCALE GENOMIC DNA]</scope>
    <source>
        <strain evidence="12">s-10</strain>
    </source>
</reference>
<dbReference type="EC" id="5.1.1.7" evidence="3 9"/>
<evidence type="ECO:0000256" key="9">
    <source>
        <dbReference type="HAMAP-Rule" id="MF_00197"/>
    </source>
</evidence>
<comment type="subunit">
    <text evidence="9">Homodimer.</text>
</comment>
<evidence type="ECO:0000256" key="2">
    <source>
        <dbReference type="ARBA" id="ARBA00010219"/>
    </source>
</evidence>
<comment type="caution">
    <text evidence="11">The sequence shown here is derived from an EMBL/GenBank/DDBJ whole genome shotgun (WGS) entry which is preliminary data.</text>
</comment>
<protein>
    <recommendedName>
        <fullName evidence="3 9">Diaminopimelate epimerase</fullName>
        <shortName evidence="9">DAP epimerase</shortName>
        <ecNumber evidence="3 9">5.1.1.7</ecNumber>
    </recommendedName>
    <alternativeName>
        <fullName evidence="9">PLP-independent amino acid racemase</fullName>
    </alternativeName>
</protein>
<evidence type="ECO:0000256" key="8">
    <source>
        <dbReference type="ARBA" id="ARBA00051712"/>
    </source>
</evidence>
<evidence type="ECO:0000313" key="12">
    <source>
        <dbReference type="Proteomes" id="UP000535491"/>
    </source>
</evidence>
<comment type="caution">
    <text evidence="9">Lacks conserved residue(s) required for the propagation of feature annotation.</text>
</comment>
<feature type="binding site" evidence="9">
    <location>
        <position position="11"/>
    </location>
    <ligand>
        <name>substrate</name>
    </ligand>
</feature>
<dbReference type="InterPro" id="IPR001653">
    <property type="entry name" value="DAP_epimerase_DapF"/>
</dbReference>
<keyword evidence="12" id="KW-1185">Reference proteome</keyword>
<feature type="binding site" evidence="9">
    <location>
        <position position="194"/>
    </location>
    <ligand>
        <name>substrate</name>
    </ligand>
</feature>
<feature type="active site" description="Proton donor" evidence="9">
    <location>
        <position position="72"/>
    </location>
</feature>
<name>A0A7W2A825_9BACL</name>
<dbReference type="PROSITE" id="PS01326">
    <property type="entry name" value="DAP_EPIMERASE"/>
    <property type="match status" value="1"/>
</dbReference>
<evidence type="ECO:0000256" key="1">
    <source>
        <dbReference type="ARBA" id="ARBA00005196"/>
    </source>
</evidence>
<proteinExistence type="inferred from homology"/>
<dbReference type="GO" id="GO:0009089">
    <property type="term" value="P:lysine biosynthetic process via diaminopimelate"/>
    <property type="evidence" value="ECO:0007669"/>
    <property type="project" value="UniProtKB-UniRule"/>
</dbReference>
<dbReference type="GO" id="GO:0005829">
    <property type="term" value="C:cytosol"/>
    <property type="evidence" value="ECO:0007669"/>
    <property type="project" value="TreeGrafter"/>
</dbReference>
<dbReference type="SUPFAM" id="SSF54506">
    <property type="entry name" value="Diaminopimelate epimerase-like"/>
    <property type="match status" value="2"/>
</dbReference>
<evidence type="ECO:0000256" key="10">
    <source>
        <dbReference type="PROSITE-ProRule" id="PRU10125"/>
    </source>
</evidence>
<dbReference type="HAMAP" id="MF_00197">
    <property type="entry name" value="DAP_epimerase"/>
    <property type="match status" value="1"/>
</dbReference>
<feature type="active site" evidence="10">
    <location>
        <position position="72"/>
    </location>
</feature>
<evidence type="ECO:0000256" key="4">
    <source>
        <dbReference type="ARBA" id="ARBA00022490"/>
    </source>
</evidence>
<organism evidence="11 12">
    <name type="scientific">Paenactinomyces guangxiensis</name>
    <dbReference type="NCBI Taxonomy" id="1490290"/>
    <lineage>
        <taxon>Bacteria</taxon>
        <taxon>Bacillati</taxon>
        <taxon>Bacillota</taxon>
        <taxon>Bacilli</taxon>
        <taxon>Bacillales</taxon>
        <taxon>Thermoactinomycetaceae</taxon>
        <taxon>Paenactinomyces</taxon>
    </lineage>
</organism>
<feature type="active site" description="Proton acceptor" evidence="9">
    <location>
        <position position="221"/>
    </location>
</feature>
<dbReference type="Proteomes" id="UP000535491">
    <property type="component" value="Unassembled WGS sequence"/>
</dbReference>
<comment type="pathway">
    <text evidence="1 9">Amino-acid biosynthesis; L-lysine biosynthesis via DAP pathway; DL-2,6-diaminopimelate from LL-2,6-diaminopimelate: step 1/1.</text>
</comment>
<dbReference type="UniPathway" id="UPA00034">
    <property type="reaction ID" value="UER00025"/>
</dbReference>
<evidence type="ECO:0000256" key="3">
    <source>
        <dbReference type="ARBA" id="ARBA00013080"/>
    </source>
</evidence>
<dbReference type="Gene3D" id="3.10.310.10">
    <property type="entry name" value="Diaminopimelate Epimerase, Chain A, domain 1"/>
    <property type="match status" value="2"/>
</dbReference>
<feature type="binding site" evidence="9">
    <location>
        <begin position="73"/>
        <end position="74"/>
    </location>
    <ligand>
        <name>substrate</name>
    </ligand>
</feature>
<dbReference type="InterPro" id="IPR018510">
    <property type="entry name" value="DAP_epimerase_AS"/>
</dbReference>
<evidence type="ECO:0000256" key="7">
    <source>
        <dbReference type="ARBA" id="ARBA00023235"/>
    </source>
</evidence>
<dbReference type="Pfam" id="PF01678">
    <property type="entry name" value="DAP_epimerase"/>
    <property type="match status" value="2"/>
</dbReference>
<feature type="binding site" evidence="9">
    <location>
        <position position="63"/>
    </location>
    <ligand>
        <name>substrate</name>
    </ligand>
</feature>
<feature type="binding site" evidence="9">
    <location>
        <position position="161"/>
    </location>
    <ligand>
        <name>substrate</name>
    </ligand>
</feature>
<dbReference type="PANTHER" id="PTHR31689">
    <property type="entry name" value="DIAMINOPIMELATE EPIMERASE, CHLOROPLASTIC"/>
    <property type="match status" value="1"/>
</dbReference>
<dbReference type="GO" id="GO:0008837">
    <property type="term" value="F:diaminopimelate epimerase activity"/>
    <property type="evidence" value="ECO:0007669"/>
    <property type="project" value="UniProtKB-UniRule"/>
</dbReference>
<accession>A0A7W2A825</accession>
<feature type="site" description="Could be important to modulate the pK values of the two catalytic cysteine residues" evidence="9">
    <location>
        <position position="212"/>
    </location>
</feature>